<comment type="caution">
    <text evidence="2">The sequence shown here is derived from an EMBL/GenBank/DDBJ whole genome shotgun (WGS) entry which is preliminary data.</text>
</comment>
<keyword evidence="3" id="KW-1185">Reference proteome</keyword>
<evidence type="ECO:0000313" key="2">
    <source>
        <dbReference type="EMBL" id="MFI9104158.1"/>
    </source>
</evidence>
<dbReference type="Pfam" id="PF04149">
    <property type="entry name" value="DUF397"/>
    <property type="match status" value="1"/>
</dbReference>
<name>A0ABW8CCK4_9ACTN</name>
<dbReference type="Proteomes" id="UP001614394">
    <property type="component" value="Unassembled WGS sequence"/>
</dbReference>
<evidence type="ECO:0000313" key="3">
    <source>
        <dbReference type="Proteomes" id="UP001614394"/>
    </source>
</evidence>
<evidence type="ECO:0000259" key="1">
    <source>
        <dbReference type="Pfam" id="PF04149"/>
    </source>
</evidence>
<dbReference type="EMBL" id="JBITYG010000008">
    <property type="protein sequence ID" value="MFI9104158.1"/>
    <property type="molecule type" value="Genomic_DNA"/>
</dbReference>
<reference evidence="2 3" key="1">
    <citation type="submission" date="2024-10" db="EMBL/GenBank/DDBJ databases">
        <title>The Natural Products Discovery Center: Release of the First 8490 Sequenced Strains for Exploring Actinobacteria Biosynthetic Diversity.</title>
        <authorList>
            <person name="Kalkreuter E."/>
            <person name="Kautsar S.A."/>
            <person name="Yang D."/>
            <person name="Bader C.D."/>
            <person name="Teijaro C.N."/>
            <person name="Fluegel L."/>
            <person name="Davis C.M."/>
            <person name="Simpson J.R."/>
            <person name="Lauterbach L."/>
            <person name="Steele A.D."/>
            <person name="Gui C."/>
            <person name="Meng S."/>
            <person name="Li G."/>
            <person name="Viehrig K."/>
            <person name="Ye F."/>
            <person name="Su P."/>
            <person name="Kiefer A.F."/>
            <person name="Nichols A."/>
            <person name="Cepeda A.J."/>
            <person name="Yan W."/>
            <person name="Fan B."/>
            <person name="Jiang Y."/>
            <person name="Adhikari A."/>
            <person name="Zheng C.-J."/>
            <person name="Schuster L."/>
            <person name="Cowan T.M."/>
            <person name="Smanski M.J."/>
            <person name="Chevrette M.G."/>
            <person name="De Carvalho L.P.S."/>
            <person name="Shen B."/>
        </authorList>
    </citation>
    <scope>NUCLEOTIDE SEQUENCE [LARGE SCALE GENOMIC DNA]</scope>
    <source>
        <strain evidence="2 3">NPDC053399</strain>
    </source>
</reference>
<accession>A0ABW8CCK4</accession>
<protein>
    <submittedName>
        <fullName evidence="2">DUF397 domain-containing protein</fullName>
    </submittedName>
</protein>
<feature type="domain" description="DUF397" evidence="1">
    <location>
        <begin position="4"/>
        <end position="57"/>
    </location>
</feature>
<organism evidence="2 3">
    <name type="scientific">Streptomyces fildesensis</name>
    <dbReference type="NCBI Taxonomy" id="375757"/>
    <lineage>
        <taxon>Bacteria</taxon>
        <taxon>Bacillati</taxon>
        <taxon>Actinomycetota</taxon>
        <taxon>Actinomycetes</taxon>
        <taxon>Kitasatosporales</taxon>
        <taxon>Streptomycetaceae</taxon>
        <taxon>Streptomyces</taxon>
    </lineage>
</organism>
<proteinExistence type="predicted"/>
<sequence length="66" mass="6948">MPELVWQKSSFSTGGQGECVEIATGAAGLVHLRESDDPQVVITTTPAALRALLRATKAGAFDHLAR</sequence>
<gene>
    <name evidence="2" type="ORF">ACIGXA_26935</name>
</gene>
<dbReference type="RefSeq" id="WP_399654088.1">
    <property type="nucleotide sequence ID" value="NZ_JBITYG010000008.1"/>
</dbReference>
<dbReference type="InterPro" id="IPR007278">
    <property type="entry name" value="DUF397"/>
</dbReference>